<keyword evidence="13" id="KW-1185">Reference proteome</keyword>
<evidence type="ECO:0000256" key="4">
    <source>
        <dbReference type="ARBA" id="ARBA00012350"/>
    </source>
</evidence>
<evidence type="ECO:0000256" key="10">
    <source>
        <dbReference type="SAM" id="MobiDB-lite"/>
    </source>
</evidence>
<comment type="catalytic activity">
    <reaction evidence="1">
        <text>Random hydrolysis of (1-&gt;6)-alpha-D-mannosidic linkages in unbranched (1-&gt;6)-mannans.</text>
        <dbReference type="EC" id="3.2.1.101"/>
    </reaction>
</comment>
<evidence type="ECO:0000256" key="5">
    <source>
        <dbReference type="ARBA" id="ARBA00022729"/>
    </source>
</evidence>
<evidence type="ECO:0000256" key="8">
    <source>
        <dbReference type="ARBA" id="ARBA00023180"/>
    </source>
</evidence>
<dbReference type="FunFam" id="3.40.50.150:FF:000135">
    <property type="entry name" value="Arginine N-methyltransferase 2"/>
    <property type="match status" value="1"/>
</dbReference>
<dbReference type="PANTHER" id="PTHR12145:SF36">
    <property type="entry name" value="MANNAN ENDO-1,6-ALPHA-MANNOSIDASE DCW1"/>
    <property type="match status" value="1"/>
</dbReference>
<dbReference type="EC" id="3.2.1.101" evidence="4"/>
<dbReference type="InterPro" id="IPR008928">
    <property type="entry name" value="6-hairpin_glycosidase_sf"/>
</dbReference>
<evidence type="ECO:0000256" key="1">
    <source>
        <dbReference type="ARBA" id="ARBA00001452"/>
    </source>
</evidence>
<dbReference type="GO" id="GO:0016052">
    <property type="term" value="P:carbohydrate catabolic process"/>
    <property type="evidence" value="ECO:0007669"/>
    <property type="project" value="InterPro"/>
</dbReference>
<dbReference type="SUPFAM" id="SSF53335">
    <property type="entry name" value="S-adenosyl-L-methionine-dependent methyltransferases"/>
    <property type="match status" value="1"/>
</dbReference>
<protein>
    <recommendedName>
        <fullName evidence="4">mannan endo-1,6-alpha-mannosidase</fullName>
        <ecNumber evidence="4">3.2.1.101</ecNumber>
    </recommendedName>
</protein>
<keyword evidence="9" id="KW-0326">Glycosidase</keyword>
<evidence type="ECO:0000313" key="13">
    <source>
        <dbReference type="Proteomes" id="UP000265663"/>
    </source>
</evidence>
<dbReference type="PANTHER" id="PTHR12145">
    <property type="entry name" value="MANNAN ENDO-1,6-ALPHA-MANNOSIDASE DCW1"/>
    <property type="match status" value="1"/>
</dbReference>
<dbReference type="Gene3D" id="3.40.50.150">
    <property type="entry name" value="Vaccinia Virus protein VP39"/>
    <property type="match status" value="1"/>
</dbReference>
<feature type="compositionally biased region" description="Basic and acidic residues" evidence="10">
    <location>
        <begin position="781"/>
        <end position="811"/>
    </location>
</feature>
<evidence type="ECO:0000313" key="12">
    <source>
        <dbReference type="EMBL" id="RMZ71031.1"/>
    </source>
</evidence>
<dbReference type="Proteomes" id="UP000265663">
    <property type="component" value="Unassembled WGS sequence"/>
</dbReference>
<evidence type="ECO:0000256" key="2">
    <source>
        <dbReference type="ARBA" id="ARBA00004308"/>
    </source>
</evidence>
<comment type="similarity">
    <text evidence="3">Belongs to the glycosyl hydrolase 76 family.</text>
</comment>
<dbReference type="Gene3D" id="1.25.40.20">
    <property type="entry name" value="Ankyrin repeat-containing domain"/>
    <property type="match status" value="1"/>
</dbReference>
<accession>A0A3M7M945</accession>
<feature type="domain" description="RMT2" evidence="11">
    <location>
        <begin position="813"/>
        <end position="1042"/>
    </location>
</feature>
<dbReference type="InterPro" id="IPR014480">
    <property type="entry name" value="Mannan-1_6-alpha_mannosidase"/>
</dbReference>
<keyword evidence="6" id="KW-0378">Hydrolase</keyword>
<keyword evidence="7" id="KW-0472">Membrane</keyword>
<sequence length="1819" mass="202063">MAASLSLGQIDGAPLAQRLSHANTTLSWSKSARLGMAARQYGKTREEQRSGLQNSCSAALSLSDWRLVIAVVWLAGRLVVTAVAPVRQLVARLHGLATSCAAEWAHYRRRNITVAVWAYQELKEHAGTGCPFSVGPDRQAASYVNQSTLCQSYPTSTPYRRWPVYTNPSPSSYSHSIAHFPTFTSALGAIGASSLLLSGVGAIDLDVNSPDSIKQAAKAISVNLRQYYTGDRVGDTPGNLPDPYFWWECGAMFNAFIDYWYYTGDETYNGITTQALEAQIGDYNAFMPANQTKTLGNDDQSFWGMAAMTAAENKLPDLPNGKPSWLSLAQAVFNTQQNRWDLSTCGGGLRWQIFSFNNGYNYKNTISNGCFFNIASRLYKYLGNETYAEWAEKAWEWELSVGLMSSDFHFYDGTDDLQNCTTINHIQWTYNAGVHMAGAAAMWNATGKDLWKTRVQGLIDGSKVFFTNGVMQEVACENNGKCDVDQRSFKAYLARWMAYTAVVAPWTRAQIDPLLQTSAKAAAKQCNGGANQTSCGLRWVDNGVNDGSFGVGEQMAAMEVIQGLLYPFVGGPATQAKGGISKSNPDAGADATDKPITFNVVTTGDKAGASILTILVLVSIIVGAWWMSIPVTSVLYVIYIPTEEDILLAKRIISAAERHDVPALNILLKDGSANVQDPTATVATSPLHAAIAACGKSEEGKEASDSAVQTVEILLQNGAIWNDLNKEDETPGCIALRLGQKQIYDMMVEAGVRAEILFARLEALGMGDTTPGDAEEEAEIREEQPAAKKQKVSAEEAKPIEQEQPEAHDPAGMDDVSLDNKAYLKSQLRYKPGILLDESDNAVMMDWETQIMQRHAETLIPKKGLRTMNVGHGMGIVDTAILTHDPAEHHIVEAHPQVHQRLREQGWYDKPNVKIHEGRWQDVLPKLVEQGVVLDAIYYDTFAEDYKALKEFFTEYVVELLAKDGKFGWYNGLGADRQICYDVYTKVAEMDLYEAGFDTEWEDINVPSGLHGSDQWEGTRRPYWTIDVYRLPESLSLLHSISVGSNLSLHACLAPEAFQAERIKSTIASTPWSLLTTANMVGPPSRILLLSLSMTLRSAPTASAKSILFTTNRPALPGDLITSGNIDDVDDEVSEFALDKEKIRVELVVEVREGHEVDGDVFADGGPWTLFLTSSATCVSIEIKPLRPCPKRVRSSRSSIAIYLASLVARCRVHPSVCCYLGTTTYTQFIIMSNLPVSWEKAQHASLTLWDIDRELQDAYETYEQWQARHRRTRSRWACLPGKNRDDAVGKALCLGRQIHRVLESGKQAFGTRFEEGDAKCHTVLSAQLLRVQYEIRQPLYDSVFSSTPTIPIDEIIMTAKSIRRACLTALRDQYARLESPLLSPILPPPRFKVEFCPFANQLRKDLKESKQSNLRPKKANPHDKYDDQEICPHCDASISVAAHSGLPAYRCILFTSHIALDPVSKDDRATFACNSCYKTFTDSYAFLDHFFQKQIGSERSCLRVSMSKSSSTWLLSEEYIESDPSLVEQCLKNCLERESMRDRRHKRMKSQITIRQPSCHFKCRTALQVFRPSLGKSLTTILGTHCATKKKCMGNPAQRTSAAERYLRPIVTRRCLPRQKARCIRLRTLGLSQQNVNHVQNSATGSLGAFLVLLLVLPIQDCGELYSRPPAYNIFSSSRCKSKLSSNLGFVEGAKTKAIRVDGNTAIQLRFRISLSRIRVISHLTITISKSSIEQQYVLMITSYMTPTTLNLTQQTLYIYERSKKNADPMAFSAPVFISNHTKQSIILILHSLTLAFFFSLRSSQMPVLALTLHSCCC</sequence>
<dbReference type="FunFam" id="1.50.10.20:FF:000006">
    <property type="entry name" value="Mannan endo-1,6-alpha-mannosidase"/>
    <property type="match status" value="1"/>
</dbReference>
<reference evidence="12 13" key="1">
    <citation type="journal article" date="2014" name="PLoS ONE">
        <title>De novo Genome Assembly of the Fungal Plant Pathogen Pyrenophora semeniperda.</title>
        <authorList>
            <person name="Soliai M.M."/>
            <person name="Meyer S.E."/>
            <person name="Udall J.A."/>
            <person name="Elzinga D.E."/>
            <person name="Hermansen R.A."/>
            <person name="Bodily P.M."/>
            <person name="Hart A.A."/>
            <person name="Coleman C.E."/>
        </authorList>
    </citation>
    <scope>NUCLEOTIDE SEQUENCE [LARGE SCALE GENOMIC DNA]</scope>
    <source>
        <strain evidence="12 13">CCB06</strain>
        <tissue evidence="12">Mycelium</tissue>
    </source>
</reference>
<evidence type="ECO:0000259" key="11">
    <source>
        <dbReference type="PROSITE" id="PS51559"/>
    </source>
</evidence>
<dbReference type="PROSITE" id="PS51559">
    <property type="entry name" value="SAM_RMT2"/>
    <property type="match status" value="1"/>
</dbReference>
<evidence type="ECO:0000256" key="6">
    <source>
        <dbReference type="ARBA" id="ARBA00022801"/>
    </source>
</evidence>
<dbReference type="Gene3D" id="1.50.10.20">
    <property type="match status" value="1"/>
</dbReference>
<dbReference type="GO" id="GO:0012505">
    <property type="term" value="C:endomembrane system"/>
    <property type="evidence" value="ECO:0007669"/>
    <property type="project" value="UniProtKB-SubCell"/>
</dbReference>
<dbReference type="GO" id="GO:0008496">
    <property type="term" value="F:mannan endo-1,6-alpha-mannosidase activity"/>
    <property type="evidence" value="ECO:0007669"/>
    <property type="project" value="UniProtKB-EC"/>
</dbReference>
<dbReference type="GO" id="GO:0009272">
    <property type="term" value="P:fungal-type cell wall biogenesis"/>
    <property type="evidence" value="ECO:0007669"/>
    <property type="project" value="TreeGrafter"/>
</dbReference>
<feature type="region of interest" description="Disordered" evidence="10">
    <location>
        <begin position="768"/>
        <end position="816"/>
    </location>
</feature>
<proteinExistence type="inferred from homology"/>
<dbReference type="InterPro" id="IPR005198">
    <property type="entry name" value="Glyco_hydro_76"/>
</dbReference>
<dbReference type="Pfam" id="PF03663">
    <property type="entry name" value="Glyco_hydro_76"/>
    <property type="match status" value="1"/>
</dbReference>
<evidence type="ECO:0000256" key="3">
    <source>
        <dbReference type="ARBA" id="ARBA00009699"/>
    </source>
</evidence>
<keyword evidence="8" id="KW-0325">Glycoprotein</keyword>
<organism evidence="12 13">
    <name type="scientific">Pyrenophora seminiperda CCB06</name>
    <dbReference type="NCBI Taxonomy" id="1302712"/>
    <lineage>
        <taxon>Eukaryota</taxon>
        <taxon>Fungi</taxon>
        <taxon>Dikarya</taxon>
        <taxon>Ascomycota</taxon>
        <taxon>Pezizomycotina</taxon>
        <taxon>Dothideomycetes</taxon>
        <taxon>Pleosporomycetidae</taxon>
        <taxon>Pleosporales</taxon>
        <taxon>Pleosporineae</taxon>
        <taxon>Pleosporaceae</taxon>
        <taxon>Pyrenophora</taxon>
    </lineage>
</organism>
<evidence type="ECO:0000256" key="9">
    <source>
        <dbReference type="ARBA" id="ARBA00023295"/>
    </source>
</evidence>
<dbReference type="SUPFAM" id="SSF48403">
    <property type="entry name" value="Ankyrin repeat"/>
    <property type="match status" value="1"/>
</dbReference>
<dbReference type="InterPro" id="IPR029063">
    <property type="entry name" value="SAM-dependent_MTases_sf"/>
</dbReference>
<dbReference type="InterPro" id="IPR026480">
    <property type="entry name" value="RMT2_dom"/>
</dbReference>
<evidence type="ECO:0000256" key="7">
    <source>
        <dbReference type="ARBA" id="ARBA00023136"/>
    </source>
</evidence>
<dbReference type="OrthoDB" id="4187847at2759"/>
<dbReference type="EMBL" id="KE747826">
    <property type="protein sequence ID" value="RMZ71031.1"/>
    <property type="molecule type" value="Genomic_DNA"/>
</dbReference>
<dbReference type="InterPro" id="IPR036770">
    <property type="entry name" value="Ankyrin_rpt-contain_sf"/>
</dbReference>
<name>A0A3M7M945_9PLEO</name>
<dbReference type="SUPFAM" id="SSF48208">
    <property type="entry name" value="Six-hairpin glycosidases"/>
    <property type="match status" value="1"/>
</dbReference>
<gene>
    <name evidence="12" type="ORF">GMOD_00005527</name>
</gene>
<keyword evidence="5" id="KW-0732">Signal</keyword>
<comment type="subcellular location">
    <subcellularLocation>
        <location evidence="2">Endomembrane system</location>
    </subcellularLocation>
</comment>